<keyword evidence="3" id="KW-0812">Transmembrane</keyword>
<feature type="region of interest" description="Disordered" evidence="2">
    <location>
        <begin position="238"/>
        <end position="260"/>
    </location>
</feature>
<protein>
    <submittedName>
        <fullName evidence="5">Trypsin-like serine protease</fullName>
    </submittedName>
</protein>
<dbReference type="InterPro" id="IPR001940">
    <property type="entry name" value="Peptidase_S1C"/>
</dbReference>
<feature type="region of interest" description="Disordered" evidence="2">
    <location>
        <begin position="437"/>
        <end position="500"/>
    </location>
</feature>
<dbReference type="InterPro" id="IPR043504">
    <property type="entry name" value="Peptidase_S1_PA_chymotrypsin"/>
</dbReference>
<dbReference type="Pfam" id="PF13365">
    <property type="entry name" value="Trypsin_2"/>
    <property type="match status" value="1"/>
</dbReference>
<feature type="compositionally biased region" description="Polar residues" evidence="2">
    <location>
        <begin position="239"/>
        <end position="260"/>
    </location>
</feature>
<sequence length="523" mass="53928">MLTMLWGSCKLCRTITVSSEDPCPDQDTASHAGSPRAQYSRSACSVHSRAPHSHKDTPDTRPAANPEQRAAALIRPATVYLEGTATGWVRMPDGELFDTAPYEASWTCTGFVVNPDGWVATAGHCVDDLRTMILDAAFGDIYAANTDWTPEELAAFVDGSFTVEGEKGGSDPALEMAVLFGEGTSGTRLPASVIEYRPLEQGDVALLKVQRDDLPSALLATDDDVAIGTPVLSVGFPGSTEQVTDPSLEPTNKSGKVSAKKTSGTVPFYETDAALSGGMSGGPTVDLEGRVIGVNSFGPSGESQAFNFIAPSSGLEELLAARGITAQLGAADERYREALAAYYDGRYSEAIEGFESVLSMSPEYPGISGLKSDAVRLRDQHGDVSASPASSSSALPLILGGVAVAVLVIAALGGFLILRSRRRTPVPVAAGFHGVPGGPVPPGPAGMGPQQGGPGGFGAPPAGFAPPAGPGGYAPQPQQGAPGYDVPPATPAPATQGGRFCPSCGTERRDSENFCSNCGQRIG</sequence>
<feature type="region of interest" description="Disordered" evidence="2">
    <location>
        <begin position="47"/>
        <end position="66"/>
    </location>
</feature>
<evidence type="ECO:0000313" key="5">
    <source>
        <dbReference type="EMBL" id="MDV2477476.1"/>
    </source>
</evidence>
<reference evidence="5 6" key="1">
    <citation type="submission" date="2019-10" db="EMBL/GenBank/DDBJ databases">
        <title>Draft Genome Assembly of Rhodococcus zopfii DSM44189.</title>
        <authorList>
            <person name="Sutton J.M."/>
            <person name="Akob D.M."/>
            <person name="Bushman T.J."/>
        </authorList>
    </citation>
    <scope>NUCLEOTIDE SEQUENCE [LARGE SCALE GENOMIC DNA]</scope>
    <source>
        <strain evidence="5 6">DSM 44189</strain>
    </source>
</reference>
<feature type="domain" description="Zinc-ribbon" evidence="4">
    <location>
        <begin position="500"/>
        <end position="520"/>
    </location>
</feature>
<keyword evidence="3" id="KW-0472">Membrane</keyword>
<name>A0ABU3WTW9_9NOCA</name>
<dbReference type="PANTHER" id="PTHR43019:SF23">
    <property type="entry name" value="PROTEASE DO-LIKE 5, CHLOROPLASTIC"/>
    <property type="match status" value="1"/>
</dbReference>
<evidence type="ECO:0000259" key="4">
    <source>
        <dbReference type="Pfam" id="PF13240"/>
    </source>
</evidence>
<dbReference type="PRINTS" id="PR00834">
    <property type="entry name" value="PROTEASES2C"/>
</dbReference>
<dbReference type="SUPFAM" id="SSF50494">
    <property type="entry name" value="Trypsin-like serine proteases"/>
    <property type="match status" value="1"/>
</dbReference>
<feature type="repeat" description="TPR" evidence="1">
    <location>
        <begin position="331"/>
        <end position="364"/>
    </location>
</feature>
<keyword evidence="6" id="KW-1185">Reference proteome</keyword>
<evidence type="ECO:0000256" key="3">
    <source>
        <dbReference type="SAM" id="Phobius"/>
    </source>
</evidence>
<comment type="caution">
    <text evidence="5">The sequence shown here is derived from an EMBL/GenBank/DDBJ whole genome shotgun (WGS) entry which is preliminary data.</text>
</comment>
<dbReference type="Proteomes" id="UP001275440">
    <property type="component" value="Unassembled WGS sequence"/>
</dbReference>
<dbReference type="InterPro" id="IPR019734">
    <property type="entry name" value="TPR_rpt"/>
</dbReference>
<evidence type="ECO:0000256" key="1">
    <source>
        <dbReference type="PROSITE-ProRule" id="PRU00339"/>
    </source>
</evidence>
<feature type="compositionally biased region" description="Low complexity" evidence="2">
    <location>
        <begin position="473"/>
        <end position="483"/>
    </location>
</feature>
<gene>
    <name evidence="5" type="ORF">F8M49_22520</name>
</gene>
<dbReference type="InterPro" id="IPR026870">
    <property type="entry name" value="Zinc_ribbon_dom"/>
</dbReference>
<proteinExistence type="predicted"/>
<feature type="compositionally biased region" description="Gly residues" evidence="2">
    <location>
        <begin position="445"/>
        <end position="458"/>
    </location>
</feature>
<feature type="transmembrane region" description="Helical" evidence="3">
    <location>
        <begin position="394"/>
        <end position="418"/>
    </location>
</feature>
<evidence type="ECO:0000256" key="2">
    <source>
        <dbReference type="SAM" id="MobiDB-lite"/>
    </source>
</evidence>
<keyword evidence="3" id="KW-1133">Transmembrane helix</keyword>
<dbReference type="Gene3D" id="2.40.10.10">
    <property type="entry name" value="Trypsin-like serine proteases"/>
    <property type="match status" value="2"/>
</dbReference>
<dbReference type="PROSITE" id="PS50005">
    <property type="entry name" value="TPR"/>
    <property type="match status" value="1"/>
</dbReference>
<dbReference type="Pfam" id="PF13240">
    <property type="entry name" value="Zn_Ribbon_1"/>
    <property type="match status" value="1"/>
</dbReference>
<organism evidence="5 6">
    <name type="scientific">Rhodococcus zopfii</name>
    <dbReference type="NCBI Taxonomy" id="43772"/>
    <lineage>
        <taxon>Bacteria</taxon>
        <taxon>Bacillati</taxon>
        <taxon>Actinomycetota</taxon>
        <taxon>Actinomycetes</taxon>
        <taxon>Mycobacteriales</taxon>
        <taxon>Nocardiaceae</taxon>
        <taxon>Rhodococcus</taxon>
    </lineage>
</organism>
<accession>A0ABU3WTW9</accession>
<evidence type="ECO:0000313" key="6">
    <source>
        <dbReference type="Proteomes" id="UP001275440"/>
    </source>
</evidence>
<dbReference type="EMBL" id="WBMO01000005">
    <property type="protein sequence ID" value="MDV2477476.1"/>
    <property type="molecule type" value="Genomic_DNA"/>
</dbReference>
<keyword evidence="1" id="KW-0802">TPR repeat</keyword>
<dbReference type="PANTHER" id="PTHR43019">
    <property type="entry name" value="SERINE ENDOPROTEASE DEGS"/>
    <property type="match status" value="1"/>
</dbReference>
<dbReference type="InterPro" id="IPR009003">
    <property type="entry name" value="Peptidase_S1_PA"/>
</dbReference>